<comment type="subcellular location">
    <subcellularLocation>
        <location evidence="1">Membrane</location>
        <topology evidence="1">Single-pass membrane protein</topology>
    </subcellularLocation>
</comment>
<evidence type="ECO:0000256" key="9">
    <source>
        <dbReference type="PROSITE-ProRule" id="PRU00043"/>
    </source>
</evidence>
<proteinExistence type="predicted"/>
<dbReference type="PROSITE" id="PS00232">
    <property type="entry name" value="CADHERIN_1"/>
    <property type="match status" value="2"/>
</dbReference>
<sequence length="289" mass="32502">MFSIQVTDVNDNYPKFTQDSYNKTIYDDSPVNMVITRVFATDLDEGLNGLLRYRLSSLQTDEIISTFSINETSGEVYLKESLITRSKEYYRVIVEASDSAKQPLIAQSLVFVRVFDHHNNFPEININLLSNKPHAEISEHASQGATVAHLAVSDPDTGDNGLVTCMLTAGMFRLQKFDTNEYKVVVFTSLDRETEPRYNVTVVCQDTGNPPKTTNKTFIVVVLDENDNEPQFNPVTYQTRLLENNKIGVSLLQVSAADLDLDQNAKIEYTLQEGGNSKFSIDNETGKYL</sequence>
<keyword evidence="12" id="KW-1185">Reference proteome</keyword>
<evidence type="ECO:0000256" key="3">
    <source>
        <dbReference type="ARBA" id="ARBA00022737"/>
    </source>
</evidence>
<keyword evidence="7" id="KW-0472">Membrane</keyword>
<evidence type="ECO:0000313" key="11">
    <source>
        <dbReference type="EMBL" id="CAC5382796.1"/>
    </source>
</evidence>
<dbReference type="PANTHER" id="PTHR24028">
    <property type="entry name" value="CADHERIN-87A"/>
    <property type="match status" value="1"/>
</dbReference>
<dbReference type="SUPFAM" id="SSF49313">
    <property type="entry name" value="Cadherin-like"/>
    <property type="match status" value="3"/>
</dbReference>
<protein>
    <recommendedName>
        <fullName evidence="10">Cadherin domain-containing protein</fullName>
    </recommendedName>
</protein>
<feature type="domain" description="Cadherin" evidence="10">
    <location>
        <begin position="129"/>
        <end position="232"/>
    </location>
</feature>
<keyword evidence="4 9" id="KW-0106">Calcium</keyword>
<dbReference type="OrthoDB" id="6252479at2759"/>
<evidence type="ECO:0000256" key="6">
    <source>
        <dbReference type="ARBA" id="ARBA00022989"/>
    </source>
</evidence>
<dbReference type="GO" id="GO:0005886">
    <property type="term" value="C:plasma membrane"/>
    <property type="evidence" value="ECO:0007669"/>
    <property type="project" value="InterPro"/>
</dbReference>
<keyword evidence="5" id="KW-0130">Cell adhesion</keyword>
<evidence type="ECO:0000313" key="12">
    <source>
        <dbReference type="Proteomes" id="UP000507470"/>
    </source>
</evidence>
<evidence type="ECO:0000256" key="8">
    <source>
        <dbReference type="ARBA" id="ARBA00023180"/>
    </source>
</evidence>
<keyword evidence="3" id="KW-0677">Repeat</keyword>
<dbReference type="PROSITE" id="PS50268">
    <property type="entry name" value="CADHERIN_2"/>
    <property type="match status" value="3"/>
</dbReference>
<dbReference type="Proteomes" id="UP000507470">
    <property type="component" value="Unassembled WGS sequence"/>
</dbReference>
<dbReference type="FunFam" id="2.60.40.60:FF:000002">
    <property type="entry name" value="Protocadherin alpha 2"/>
    <property type="match status" value="1"/>
</dbReference>
<dbReference type="PANTHER" id="PTHR24028:SF328">
    <property type="entry name" value="CADHERIN-3"/>
    <property type="match status" value="1"/>
</dbReference>
<dbReference type="Pfam" id="PF00028">
    <property type="entry name" value="Cadherin"/>
    <property type="match status" value="3"/>
</dbReference>
<evidence type="ECO:0000256" key="5">
    <source>
        <dbReference type="ARBA" id="ARBA00022889"/>
    </source>
</evidence>
<dbReference type="AlphaFoldDB" id="A0A6J8BGQ0"/>
<evidence type="ECO:0000256" key="1">
    <source>
        <dbReference type="ARBA" id="ARBA00004167"/>
    </source>
</evidence>
<gene>
    <name evidence="11" type="ORF">MCOR_18590</name>
</gene>
<evidence type="ECO:0000256" key="2">
    <source>
        <dbReference type="ARBA" id="ARBA00022692"/>
    </source>
</evidence>
<dbReference type="EMBL" id="CACVKT020003265">
    <property type="protein sequence ID" value="CAC5382796.1"/>
    <property type="molecule type" value="Genomic_DNA"/>
</dbReference>
<dbReference type="PRINTS" id="PR00205">
    <property type="entry name" value="CADHERIN"/>
</dbReference>
<dbReference type="Gene3D" id="2.60.40.60">
    <property type="entry name" value="Cadherins"/>
    <property type="match status" value="3"/>
</dbReference>
<dbReference type="GO" id="GO:0007156">
    <property type="term" value="P:homophilic cell adhesion via plasma membrane adhesion molecules"/>
    <property type="evidence" value="ECO:0007669"/>
    <property type="project" value="InterPro"/>
</dbReference>
<dbReference type="GO" id="GO:0005509">
    <property type="term" value="F:calcium ion binding"/>
    <property type="evidence" value="ECO:0007669"/>
    <property type="project" value="UniProtKB-UniRule"/>
</dbReference>
<evidence type="ECO:0000256" key="7">
    <source>
        <dbReference type="ARBA" id="ARBA00023136"/>
    </source>
</evidence>
<dbReference type="SMART" id="SM00112">
    <property type="entry name" value="CA"/>
    <property type="match status" value="2"/>
</dbReference>
<feature type="domain" description="Cadherin" evidence="10">
    <location>
        <begin position="17"/>
        <end position="124"/>
    </location>
</feature>
<reference evidence="11 12" key="1">
    <citation type="submission" date="2020-06" db="EMBL/GenBank/DDBJ databases">
        <authorList>
            <person name="Li R."/>
            <person name="Bekaert M."/>
        </authorList>
    </citation>
    <scope>NUCLEOTIDE SEQUENCE [LARGE SCALE GENOMIC DNA]</scope>
    <source>
        <strain evidence="12">wild</strain>
    </source>
</reference>
<keyword evidence="2" id="KW-0812">Transmembrane</keyword>
<dbReference type="InterPro" id="IPR020894">
    <property type="entry name" value="Cadherin_CS"/>
</dbReference>
<feature type="domain" description="Cadherin" evidence="10">
    <location>
        <begin position="233"/>
        <end position="286"/>
    </location>
</feature>
<evidence type="ECO:0000259" key="10">
    <source>
        <dbReference type="PROSITE" id="PS50268"/>
    </source>
</evidence>
<dbReference type="InterPro" id="IPR002126">
    <property type="entry name" value="Cadherin-like_dom"/>
</dbReference>
<dbReference type="CDD" id="cd11304">
    <property type="entry name" value="Cadherin_repeat"/>
    <property type="match status" value="3"/>
</dbReference>
<evidence type="ECO:0000256" key="4">
    <source>
        <dbReference type="ARBA" id="ARBA00022837"/>
    </source>
</evidence>
<dbReference type="InterPro" id="IPR015919">
    <property type="entry name" value="Cadherin-like_sf"/>
</dbReference>
<accession>A0A6J8BGQ0</accession>
<dbReference type="FunFam" id="2.60.40.60:FF:000092">
    <property type="entry name" value="Protocadherin 8"/>
    <property type="match status" value="1"/>
</dbReference>
<dbReference type="InterPro" id="IPR050174">
    <property type="entry name" value="Protocadherin/Cadherin-CA"/>
</dbReference>
<keyword evidence="6" id="KW-1133">Transmembrane helix</keyword>
<organism evidence="11 12">
    <name type="scientific">Mytilus coruscus</name>
    <name type="common">Sea mussel</name>
    <dbReference type="NCBI Taxonomy" id="42192"/>
    <lineage>
        <taxon>Eukaryota</taxon>
        <taxon>Metazoa</taxon>
        <taxon>Spiralia</taxon>
        <taxon>Lophotrochozoa</taxon>
        <taxon>Mollusca</taxon>
        <taxon>Bivalvia</taxon>
        <taxon>Autobranchia</taxon>
        <taxon>Pteriomorphia</taxon>
        <taxon>Mytilida</taxon>
        <taxon>Mytiloidea</taxon>
        <taxon>Mytilidae</taxon>
        <taxon>Mytilinae</taxon>
        <taxon>Mytilus</taxon>
    </lineage>
</organism>
<keyword evidence="8" id="KW-0325">Glycoprotein</keyword>
<name>A0A6J8BGQ0_MYTCO</name>